<sequence length="221" mass="22970">MTKSFNLAASLAVGVSLAGVAGPAAAVDFTSRSGGASQTEILARSNPSPADGLAFVRPVLTGVMYRSGFKGGDKSRTGLSKAQRGQLCEAGFSGAFYADFGKNTDYGQTSCGSGAFSYESARSSRPAAVMKAVHDKITSNGGPIMVHCMWGVHASGALSAMALVQFCDWSEARAKAYWDEARNGAPCSGGCDAWIDAKFDKFKIDPTLKISADQQAAICPK</sequence>
<dbReference type="RefSeq" id="WP_406644537.1">
    <property type="nucleotide sequence ID" value="NZ_CP123584.1"/>
</dbReference>
<evidence type="ECO:0008006" key="4">
    <source>
        <dbReference type="Google" id="ProtNLM"/>
    </source>
</evidence>
<evidence type="ECO:0000256" key="1">
    <source>
        <dbReference type="SAM" id="SignalP"/>
    </source>
</evidence>
<dbReference type="SUPFAM" id="SSF52799">
    <property type="entry name" value="(Phosphotyrosine protein) phosphatases II"/>
    <property type="match status" value="1"/>
</dbReference>
<evidence type="ECO:0000313" key="3">
    <source>
        <dbReference type="Proteomes" id="UP001623232"/>
    </source>
</evidence>
<feature type="signal peptide" evidence="1">
    <location>
        <begin position="1"/>
        <end position="26"/>
    </location>
</feature>
<name>A0ABZ2XMJ1_9RHOB</name>
<keyword evidence="3" id="KW-1185">Reference proteome</keyword>
<feature type="chain" id="PRO_5045506822" description="Tyrosine specific protein phosphatases domain-containing protein" evidence="1">
    <location>
        <begin position="27"/>
        <end position="221"/>
    </location>
</feature>
<reference evidence="2 3" key="1">
    <citation type="submission" date="2023-04" db="EMBL/GenBank/DDBJ databases">
        <title>Complete genome sequence of Alisedimentitalea scapharcae.</title>
        <authorList>
            <person name="Rong J.-C."/>
            <person name="Yi M.-L."/>
            <person name="Zhao Q."/>
        </authorList>
    </citation>
    <scope>NUCLEOTIDE SEQUENCE [LARGE SCALE GENOMIC DNA]</scope>
    <source>
        <strain evidence="2 3">KCTC 42119</strain>
    </source>
</reference>
<evidence type="ECO:0000313" key="2">
    <source>
        <dbReference type="EMBL" id="WZK87301.1"/>
    </source>
</evidence>
<proteinExistence type="predicted"/>
<dbReference type="EMBL" id="CP123584">
    <property type="protein sequence ID" value="WZK87301.1"/>
    <property type="molecule type" value="Genomic_DNA"/>
</dbReference>
<protein>
    <recommendedName>
        <fullName evidence="4">Tyrosine specific protein phosphatases domain-containing protein</fullName>
    </recommendedName>
</protein>
<organism evidence="2 3">
    <name type="scientific">Aliisedimentitalea scapharcae</name>
    <dbReference type="NCBI Taxonomy" id="1524259"/>
    <lineage>
        <taxon>Bacteria</taxon>
        <taxon>Pseudomonadati</taxon>
        <taxon>Pseudomonadota</taxon>
        <taxon>Alphaproteobacteria</taxon>
        <taxon>Rhodobacterales</taxon>
        <taxon>Roseobacteraceae</taxon>
        <taxon>Aliisedimentitalea</taxon>
    </lineage>
</organism>
<dbReference type="Proteomes" id="UP001623232">
    <property type="component" value="Chromosome"/>
</dbReference>
<dbReference type="InterPro" id="IPR029021">
    <property type="entry name" value="Prot-tyrosine_phosphatase-like"/>
</dbReference>
<gene>
    <name evidence="2" type="ORF">QEZ52_11735</name>
</gene>
<accession>A0ABZ2XMJ1</accession>
<keyword evidence="1" id="KW-0732">Signal</keyword>
<dbReference type="Gene3D" id="3.90.190.10">
    <property type="entry name" value="Protein tyrosine phosphatase superfamily"/>
    <property type="match status" value="1"/>
</dbReference>